<protein>
    <submittedName>
        <fullName evidence="1">Uncharacterized protein</fullName>
    </submittedName>
</protein>
<dbReference type="KEGG" id="vg:10328753"/>
<dbReference type="EMBL" id="GU071098">
    <property type="protein sequence ID" value="ADO98250.1"/>
    <property type="molecule type" value="Genomic_DNA"/>
</dbReference>
<evidence type="ECO:0000313" key="2">
    <source>
        <dbReference type="Proteomes" id="UP000006527"/>
    </source>
</evidence>
<reference evidence="1 2" key="1">
    <citation type="journal article" date="2010" name="Environ. Microbiol.">
        <title>Genomic analysis of oceanic cyanobacterial myoviruses compared with T4-like myoviruses from diverse hosts and environments.</title>
        <authorList>
            <person name="Sullivan M.B."/>
            <person name="Huang K.H."/>
            <person name="Ignacio-Espinoza J.C."/>
            <person name="Berlin A.M."/>
            <person name="Kelly L."/>
            <person name="Weigele P.R."/>
            <person name="DeFrancesco A.S."/>
            <person name="Kern S.E."/>
            <person name="Thompson L.R."/>
            <person name="Young S."/>
            <person name="Yandava C."/>
            <person name="Fu R."/>
            <person name="Krastins B."/>
            <person name="Chase M."/>
            <person name="Sarracino D."/>
            <person name="Osburne M.S."/>
            <person name="Henn M.R."/>
            <person name="Chisholm S.W."/>
        </authorList>
    </citation>
    <scope>NUCLEOTIDE SEQUENCE [LARGE SCALE GENOMIC DNA]</scope>
    <source>
        <strain evidence="1">8109-3</strain>
    </source>
</reference>
<name>E3SLA2_9CAUD</name>
<gene>
    <name evidence="1" type="ORF">SSSM7_185</name>
</gene>
<keyword evidence="2" id="KW-1185">Reference proteome</keyword>
<proteinExistence type="predicted"/>
<dbReference type="RefSeq" id="YP_004324237.1">
    <property type="nucleotide sequence ID" value="NC_015287.1"/>
</dbReference>
<evidence type="ECO:0000313" key="1">
    <source>
        <dbReference type="EMBL" id="ADO98250.1"/>
    </source>
</evidence>
<dbReference type="Proteomes" id="UP000006527">
    <property type="component" value="Segment"/>
</dbReference>
<sequence length="54" mass="6543">MTRYIVCWTDDGIFSDRQMKVFESRDPANWFAKSIEREYNDVKVYLARKGEFDD</sequence>
<dbReference type="GeneID" id="10328753"/>
<accession>E3SLA2</accession>
<organism evidence="1 2">
    <name type="scientific">Synechococcus phage S-SSM7</name>
    <dbReference type="NCBI Taxonomy" id="445686"/>
    <lineage>
        <taxon>Viruses</taxon>
        <taxon>Duplodnaviria</taxon>
        <taxon>Heunggongvirae</taxon>
        <taxon>Uroviricota</taxon>
        <taxon>Caudoviricetes</taxon>
        <taxon>Pantevenvirales</taxon>
        <taxon>Kyanoviridae</taxon>
        <taxon>Lipsvirus</taxon>
        <taxon>Lipsvirus ssm7</taxon>
    </lineage>
</organism>